<dbReference type="GeneID" id="99683726"/>
<reference evidence="3 4" key="1">
    <citation type="submission" date="2019-03" db="EMBL/GenBank/DDBJ databases">
        <title>Genomic Encyclopedia of Type Strains, Phase IV (KMG-IV): sequencing the most valuable type-strain genomes for metagenomic binning, comparative biology and taxonomic classification.</title>
        <authorList>
            <person name="Goeker M."/>
        </authorList>
    </citation>
    <scope>NUCLEOTIDE SEQUENCE [LARGE SCALE GENOMIC DNA]</scope>
    <source>
        <strain evidence="3 4">DSM 1709</strain>
    </source>
</reference>
<organism evidence="3 4">
    <name type="scientific">Rubrivivax gelatinosus</name>
    <name type="common">Rhodocyclus gelatinosus</name>
    <name type="synonym">Rhodopseudomonas gelatinosa</name>
    <dbReference type="NCBI Taxonomy" id="28068"/>
    <lineage>
        <taxon>Bacteria</taxon>
        <taxon>Pseudomonadati</taxon>
        <taxon>Pseudomonadota</taxon>
        <taxon>Betaproteobacteria</taxon>
        <taxon>Burkholderiales</taxon>
        <taxon>Sphaerotilaceae</taxon>
        <taxon>Rubrivivax</taxon>
    </lineage>
</organism>
<proteinExistence type="predicted"/>
<keyword evidence="2" id="KW-0472">Membrane</keyword>
<evidence type="ECO:0000313" key="4">
    <source>
        <dbReference type="Proteomes" id="UP000295106"/>
    </source>
</evidence>
<evidence type="ECO:0000256" key="1">
    <source>
        <dbReference type="SAM" id="MobiDB-lite"/>
    </source>
</evidence>
<comment type="caution">
    <text evidence="3">The sequence shown here is derived from an EMBL/GenBank/DDBJ whole genome shotgun (WGS) entry which is preliminary data.</text>
</comment>
<dbReference type="InterPro" id="IPR012902">
    <property type="entry name" value="N_methyl_site"/>
</dbReference>
<name>A0A4V6NPV6_RUBGE</name>
<dbReference type="Pfam" id="PF07963">
    <property type="entry name" value="N_methyl"/>
    <property type="match status" value="1"/>
</dbReference>
<protein>
    <submittedName>
        <fullName evidence="3">Tfp pilus assembly protein PilV</fullName>
    </submittedName>
</protein>
<evidence type="ECO:0000313" key="3">
    <source>
        <dbReference type="EMBL" id="TCO98407.1"/>
    </source>
</evidence>
<dbReference type="Proteomes" id="UP000295106">
    <property type="component" value="Unassembled WGS sequence"/>
</dbReference>
<feature type="transmembrane region" description="Helical" evidence="2">
    <location>
        <begin position="21"/>
        <end position="40"/>
    </location>
</feature>
<dbReference type="RefSeq" id="WP_243651258.1">
    <property type="nucleotide sequence ID" value="NZ_CP181386.1"/>
</dbReference>
<keyword evidence="2" id="KW-0812">Transmembrane</keyword>
<sequence length="406" mass="43423">MNAAGRSRRRARGVSLVEAMVALAVMAIGLLGVVGLQATLRANADVSRQRSEAVRIAQERLEILRGYRSLDGANGVSYESTIATAPGQPMPTALANTEFTLYQTVTELEPEAGRAKMVELKVAWRDRRAENDNQWVDFATFIAGTPPDLSGALFMPGNTTGLALPGGRHPAIPSEAELDEGGSTSTFRLPDSGGVSWVFNNLTGVIVSICMPSTPCVASNAYLLSGYVRFATGQSPTPELAEVPPSLSEADQDSIPDMPAPFVTVQRTGSPLPPVVDCLHRVFAGYVAYYCAVPLASASTTWSGRSTLQLSKLATLPRDDVPGTLRDADKLRVCRYTPMPRPPRNIDHPLDYVDVVGALTNQNFLVISAGDGSNRFACPDDDPDTAPMTKTLEHQPEPEPVPTTTS</sequence>
<dbReference type="AlphaFoldDB" id="A0A4V6NPV6"/>
<keyword evidence="2" id="KW-1133">Transmembrane helix</keyword>
<evidence type="ECO:0000256" key="2">
    <source>
        <dbReference type="SAM" id="Phobius"/>
    </source>
</evidence>
<dbReference type="EMBL" id="SLXD01000017">
    <property type="protein sequence ID" value="TCO98407.1"/>
    <property type="molecule type" value="Genomic_DNA"/>
</dbReference>
<accession>A0A4V6NPV6</accession>
<gene>
    <name evidence="3" type="ORF">EV684_11752</name>
</gene>
<feature type="region of interest" description="Disordered" evidence="1">
    <location>
        <begin position="375"/>
        <end position="406"/>
    </location>
</feature>
<dbReference type="PROSITE" id="PS00409">
    <property type="entry name" value="PROKAR_NTER_METHYL"/>
    <property type="match status" value="1"/>
</dbReference>